<name>A0AAE3P421_9BACT</name>
<organism evidence="2 3">
    <name type="scientific">Candidatus Thermodesulfobacterium syntrophicum</name>
    <dbReference type="NCBI Taxonomy" id="3060442"/>
    <lineage>
        <taxon>Bacteria</taxon>
        <taxon>Pseudomonadati</taxon>
        <taxon>Thermodesulfobacteriota</taxon>
        <taxon>Thermodesulfobacteria</taxon>
        <taxon>Thermodesulfobacteriales</taxon>
        <taxon>Thermodesulfobacteriaceae</taxon>
        <taxon>Thermodesulfobacterium</taxon>
    </lineage>
</organism>
<comment type="caution">
    <text evidence="2">The sequence shown here is derived from an EMBL/GenBank/DDBJ whole genome shotgun (WGS) entry which is preliminary data.</text>
</comment>
<dbReference type="Gene3D" id="1.20.5.190">
    <property type="match status" value="1"/>
</dbReference>
<dbReference type="Gene3D" id="1.20.5.170">
    <property type="match status" value="1"/>
</dbReference>
<dbReference type="EMBL" id="JAPHEG010000002">
    <property type="protein sequence ID" value="MDF2953370.1"/>
    <property type="molecule type" value="Genomic_DNA"/>
</dbReference>
<reference evidence="2" key="1">
    <citation type="submission" date="2022-11" db="EMBL/GenBank/DDBJ databases">
        <title>Candidatus Alkanophaga archaea from heated hydrothermal vent sediment oxidize petroleum alkanes.</title>
        <authorList>
            <person name="Zehnle H."/>
            <person name="Laso-Perez R."/>
            <person name="Lipp J."/>
            <person name="Teske A."/>
            <person name="Wegener G."/>
        </authorList>
    </citation>
    <scope>NUCLEOTIDE SEQUENCE</scope>
    <source>
        <strain evidence="2">MCA70</strain>
    </source>
</reference>
<dbReference type="AlphaFoldDB" id="A0AAE3P421"/>
<evidence type="ECO:0000256" key="1">
    <source>
        <dbReference type="SAM" id="Coils"/>
    </source>
</evidence>
<accession>A0AAE3P421</accession>
<dbReference type="Proteomes" id="UP001144110">
    <property type="component" value="Unassembled WGS sequence"/>
</dbReference>
<evidence type="ECO:0000313" key="2">
    <source>
        <dbReference type="EMBL" id="MDF2953370.1"/>
    </source>
</evidence>
<sequence>MPTLNKDQQNLEEEMKKHPVLTFADIIRALKEHPEWLEEVRKIILTTELIELPRKFEKLLENVKKLDKKVDRIEQDVAVLKQDVAVLKQDVAVLKQDVAVLKQDVAVLKQDVAVLKQDVAYLKGGFGRFKGREFERTIREKYYAYFGRILRKSKLVNFEEILPLLESAEDKNLITEEQKLSVLQLDLLVSGELKPTKKRVFLAVEVSYSLHEEDIERSVERANILAHLLKKEVIPVLVSVEVKREVEKKIEDKGALLIKTDF</sequence>
<evidence type="ECO:0000313" key="3">
    <source>
        <dbReference type="Proteomes" id="UP001144110"/>
    </source>
</evidence>
<proteinExistence type="predicted"/>
<feature type="coiled-coil region" evidence="1">
    <location>
        <begin position="56"/>
        <end position="118"/>
    </location>
</feature>
<keyword evidence="1" id="KW-0175">Coiled coil</keyword>
<gene>
    <name evidence="2" type="ORF">OD816_000615</name>
</gene>
<protein>
    <submittedName>
        <fullName evidence="2">Uncharacterized protein</fullName>
    </submittedName>
</protein>